<comment type="catalytic activity">
    <reaction evidence="1 12 13">
        <text>Endonucleolytic cleavage to 5'-phosphomonoester.</text>
        <dbReference type="EC" id="3.1.26.4"/>
    </reaction>
</comment>
<feature type="binding site" evidence="12">
    <location>
        <position position="131"/>
    </location>
    <ligand>
        <name>a divalent metal cation</name>
        <dbReference type="ChEBI" id="CHEBI:60240"/>
    </ligand>
</feature>
<evidence type="ECO:0000256" key="2">
    <source>
        <dbReference type="ARBA" id="ARBA00001946"/>
    </source>
</evidence>
<dbReference type="GO" id="GO:0004523">
    <property type="term" value="F:RNA-DNA hybrid ribonuclease activity"/>
    <property type="evidence" value="ECO:0007669"/>
    <property type="project" value="UniProtKB-UniRule"/>
</dbReference>
<keyword evidence="8 12" id="KW-0479">Metal-binding</keyword>
<sequence length="253" mass="25849">MPGASGVRAPARAADLSIEAELFAAGARCVVGMDEVGRGSLAGPVTVGAAAVLPATTLEVAGLTDSKALAPARRAAMEPLIRAWIPVRTGSASPAEIDALGMTLALRLAGRRALAALAREHDVVPSAVLLDGSHDWLGAPPADLFSLAEEDPLAGYGDAGAPWEGPVRTEVKADFRCASVAAASVVAKVERDRAMERLSARWPAYGWAGNKGYGSAAHRLAVGAHGPSPEHRLSWSLGTTPEGTAAARAARDA</sequence>
<keyword evidence="9 12" id="KW-0255">Endonuclease</keyword>
<dbReference type="SUPFAM" id="SSF53098">
    <property type="entry name" value="Ribonuclease H-like"/>
    <property type="match status" value="1"/>
</dbReference>
<dbReference type="EC" id="3.1.26.4" evidence="13"/>
<keyword evidence="11" id="KW-0464">Manganese</keyword>
<keyword evidence="7 12" id="KW-0540">Nuclease</keyword>
<feature type="binding site" evidence="12">
    <location>
        <position position="34"/>
    </location>
    <ligand>
        <name>a divalent metal cation</name>
        <dbReference type="ChEBI" id="CHEBI:60240"/>
    </ligand>
</feature>
<name>A0A9X2HME2_9MICC</name>
<accession>A0A9X2HME2</accession>
<gene>
    <name evidence="16" type="ORF">NBM05_13610</name>
</gene>
<dbReference type="GO" id="GO:0043137">
    <property type="term" value="P:DNA replication, removal of RNA primer"/>
    <property type="evidence" value="ECO:0007669"/>
    <property type="project" value="TreeGrafter"/>
</dbReference>
<evidence type="ECO:0000256" key="9">
    <source>
        <dbReference type="ARBA" id="ARBA00022759"/>
    </source>
</evidence>
<dbReference type="PANTHER" id="PTHR10954">
    <property type="entry name" value="RIBONUCLEASE H2 SUBUNIT A"/>
    <property type="match status" value="1"/>
</dbReference>
<evidence type="ECO:0000256" key="6">
    <source>
        <dbReference type="ARBA" id="ARBA00022490"/>
    </source>
</evidence>
<comment type="cofactor">
    <cofactor evidence="2">
        <name>Mg(2+)</name>
        <dbReference type="ChEBI" id="CHEBI:18420"/>
    </cofactor>
</comment>
<evidence type="ECO:0000256" key="3">
    <source>
        <dbReference type="ARBA" id="ARBA00004065"/>
    </source>
</evidence>
<protein>
    <recommendedName>
        <fullName evidence="13">Ribonuclease</fullName>
        <ecNumber evidence="13">3.1.26.4</ecNumber>
    </recommendedName>
</protein>
<feature type="domain" description="RNase H type-2" evidence="15">
    <location>
        <begin position="28"/>
        <end position="247"/>
    </location>
</feature>
<dbReference type="InterPro" id="IPR012337">
    <property type="entry name" value="RNaseH-like_sf"/>
</dbReference>
<feature type="binding site" evidence="12">
    <location>
        <position position="35"/>
    </location>
    <ligand>
        <name>a divalent metal cation</name>
        <dbReference type="ChEBI" id="CHEBI:60240"/>
    </ligand>
</feature>
<evidence type="ECO:0000259" key="15">
    <source>
        <dbReference type="PROSITE" id="PS51975"/>
    </source>
</evidence>
<evidence type="ECO:0000256" key="12">
    <source>
        <dbReference type="PROSITE-ProRule" id="PRU01319"/>
    </source>
</evidence>
<dbReference type="InterPro" id="IPR024567">
    <property type="entry name" value="RNase_HII/HIII_dom"/>
</dbReference>
<dbReference type="CDD" id="cd07182">
    <property type="entry name" value="RNase_HII_bacteria_HII_like"/>
    <property type="match status" value="1"/>
</dbReference>
<comment type="function">
    <text evidence="3 13">Endonuclease that specifically degrades the RNA of RNA-DNA hybrids.</text>
</comment>
<comment type="similarity">
    <text evidence="5 13">Belongs to the RNase HII family.</text>
</comment>
<evidence type="ECO:0000256" key="10">
    <source>
        <dbReference type="ARBA" id="ARBA00022801"/>
    </source>
</evidence>
<dbReference type="PROSITE" id="PS51975">
    <property type="entry name" value="RNASE_H_2"/>
    <property type="match status" value="1"/>
</dbReference>
<evidence type="ECO:0000256" key="5">
    <source>
        <dbReference type="ARBA" id="ARBA00007383"/>
    </source>
</evidence>
<dbReference type="NCBIfam" id="NF000595">
    <property type="entry name" value="PRK00015.1-3"/>
    <property type="match status" value="1"/>
</dbReference>
<evidence type="ECO:0000313" key="16">
    <source>
        <dbReference type="EMBL" id="MCP3427018.1"/>
    </source>
</evidence>
<dbReference type="InterPro" id="IPR022898">
    <property type="entry name" value="RNase_HII"/>
</dbReference>
<dbReference type="AlphaFoldDB" id="A0A9X2HME2"/>
<dbReference type="Pfam" id="PF01351">
    <property type="entry name" value="RNase_HII"/>
    <property type="match status" value="1"/>
</dbReference>
<dbReference type="InterPro" id="IPR036397">
    <property type="entry name" value="RNaseH_sf"/>
</dbReference>
<dbReference type="GO" id="GO:0003723">
    <property type="term" value="F:RNA binding"/>
    <property type="evidence" value="ECO:0007669"/>
    <property type="project" value="UniProtKB-UniRule"/>
</dbReference>
<dbReference type="RefSeq" id="WP_254168577.1">
    <property type="nucleotide sequence ID" value="NZ_JANAFB010000047.1"/>
</dbReference>
<organism evidence="16 17">
    <name type="scientific">Rothia santali</name>
    <dbReference type="NCBI Taxonomy" id="2949643"/>
    <lineage>
        <taxon>Bacteria</taxon>
        <taxon>Bacillati</taxon>
        <taxon>Actinomycetota</taxon>
        <taxon>Actinomycetes</taxon>
        <taxon>Micrococcales</taxon>
        <taxon>Micrococcaceae</taxon>
        <taxon>Rothia</taxon>
    </lineage>
</organism>
<evidence type="ECO:0000256" key="14">
    <source>
        <dbReference type="SAM" id="MobiDB-lite"/>
    </source>
</evidence>
<comment type="caution">
    <text evidence="16">The sequence shown here is derived from an EMBL/GenBank/DDBJ whole genome shotgun (WGS) entry which is preliminary data.</text>
</comment>
<comment type="subcellular location">
    <subcellularLocation>
        <location evidence="4">Cytoplasm</location>
    </subcellularLocation>
</comment>
<evidence type="ECO:0000256" key="11">
    <source>
        <dbReference type="ARBA" id="ARBA00023211"/>
    </source>
</evidence>
<keyword evidence="6" id="KW-0963">Cytoplasm</keyword>
<dbReference type="InterPro" id="IPR001352">
    <property type="entry name" value="RNase_HII/HIII"/>
</dbReference>
<dbReference type="GO" id="GO:0046872">
    <property type="term" value="F:metal ion binding"/>
    <property type="evidence" value="ECO:0007669"/>
    <property type="project" value="UniProtKB-KW"/>
</dbReference>
<keyword evidence="10 12" id="KW-0378">Hydrolase</keyword>
<evidence type="ECO:0000256" key="8">
    <source>
        <dbReference type="ARBA" id="ARBA00022723"/>
    </source>
</evidence>
<dbReference type="GO" id="GO:0005737">
    <property type="term" value="C:cytoplasm"/>
    <property type="evidence" value="ECO:0007669"/>
    <property type="project" value="UniProtKB-SubCell"/>
</dbReference>
<keyword evidence="17" id="KW-1185">Reference proteome</keyword>
<dbReference type="Gene3D" id="3.30.420.10">
    <property type="entry name" value="Ribonuclease H-like superfamily/Ribonuclease H"/>
    <property type="match status" value="1"/>
</dbReference>
<evidence type="ECO:0000256" key="13">
    <source>
        <dbReference type="RuleBase" id="RU003515"/>
    </source>
</evidence>
<proteinExistence type="inferred from homology"/>
<evidence type="ECO:0000256" key="7">
    <source>
        <dbReference type="ARBA" id="ARBA00022722"/>
    </source>
</evidence>
<evidence type="ECO:0000313" key="17">
    <source>
        <dbReference type="Proteomes" id="UP001139502"/>
    </source>
</evidence>
<dbReference type="PANTHER" id="PTHR10954:SF18">
    <property type="entry name" value="RIBONUCLEASE HII"/>
    <property type="match status" value="1"/>
</dbReference>
<dbReference type="GO" id="GO:0032299">
    <property type="term" value="C:ribonuclease H2 complex"/>
    <property type="evidence" value="ECO:0007669"/>
    <property type="project" value="TreeGrafter"/>
</dbReference>
<dbReference type="Proteomes" id="UP001139502">
    <property type="component" value="Unassembled WGS sequence"/>
</dbReference>
<evidence type="ECO:0000256" key="1">
    <source>
        <dbReference type="ARBA" id="ARBA00000077"/>
    </source>
</evidence>
<feature type="region of interest" description="Disordered" evidence="14">
    <location>
        <begin position="231"/>
        <end position="253"/>
    </location>
</feature>
<evidence type="ECO:0000256" key="4">
    <source>
        <dbReference type="ARBA" id="ARBA00004496"/>
    </source>
</evidence>
<dbReference type="EMBL" id="JANAFB010000047">
    <property type="protein sequence ID" value="MCP3427018.1"/>
    <property type="molecule type" value="Genomic_DNA"/>
</dbReference>
<reference evidence="16" key="1">
    <citation type="submission" date="2022-06" db="EMBL/GenBank/DDBJ databases">
        <title>Rothia sp. isolated from sandalwood seedling.</title>
        <authorList>
            <person name="Tuikhar N."/>
            <person name="Kirdat K."/>
            <person name="Thorat V."/>
            <person name="Swetha P."/>
            <person name="Padma S."/>
            <person name="Sundararaj R."/>
            <person name="Yadav A."/>
        </authorList>
    </citation>
    <scope>NUCLEOTIDE SEQUENCE</scope>
    <source>
        <strain evidence="16">AR01</strain>
    </source>
</reference>
<comment type="cofactor">
    <cofactor evidence="12">
        <name>Mn(2+)</name>
        <dbReference type="ChEBI" id="CHEBI:29035"/>
    </cofactor>
    <cofactor evidence="12">
        <name>Mg(2+)</name>
        <dbReference type="ChEBI" id="CHEBI:18420"/>
    </cofactor>
    <text evidence="12">Manganese or magnesium. Binds 1 divalent metal ion per monomer in the absence of substrate. May bind a second metal ion after substrate binding.</text>
</comment>
<dbReference type="GO" id="GO:0006298">
    <property type="term" value="P:mismatch repair"/>
    <property type="evidence" value="ECO:0007669"/>
    <property type="project" value="TreeGrafter"/>
</dbReference>